<feature type="non-terminal residue" evidence="2">
    <location>
        <position position="1"/>
    </location>
</feature>
<comment type="caution">
    <text evidence="2">The sequence shown here is derived from an EMBL/GenBank/DDBJ whole genome shotgun (WGS) entry which is preliminary data.</text>
</comment>
<name>T1DGJ1_9ZZZZ</name>
<dbReference type="EMBL" id="AUZX01000675">
    <property type="protein sequence ID" value="EQD80439.1"/>
    <property type="molecule type" value="Genomic_DNA"/>
</dbReference>
<dbReference type="Pfam" id="PF01610">
    <property type="entry name" value="DDE_Tnp_ISL3"/>
    <property type="match status" value="1"/>
</dbReference>
<organism evidence="2">
    <name type="scientific">mine drainage metagenome</name>
    <dbReference type="NCBI Taxonomy" id="410659"/>
    <lineage>
        <taxon>unclassified sequences</taxon>
        <taxon>metagenomes</taxon>
        <taxon>ecological metagenomes</taxon>
    </lineage>
</organism>
<evidence type="ECO:0000259" key="1">
    <source>
        <dbReference type="Pfam" id="PF01610"/>
    </source>
</evidence>
<proteinExistence type="predicted"/>
<dbReference type="AlphaFoldDB" id="T1DGJ1"/>
<gene>
    <name evidence="2" type="ORF">B1A_00890</name>
</gene>
<reference evidence="2" key="1">
    <citation type="submission" date="2013-08" db="EMBL/GenBank/DDBJ databases">
        <authorList>
            <person name="Mendez C."/>
            <person name="Richter M."/>
            <person name="Ferrer M."/>
            <person name="Sanchez J."/>
        </authorList>
    </citation>
    <scope>NUCLEOTIDE SEQUENCE</scope>
</reference>
<accession>T1DGJ1</accession>
<reference evidence="2" key="2">
    <citation type="journal article" date="2014" name="ISME J.">
        <title>Microbial stratification in low pH oxic and suboxic macroscopic growths along an acid mine drainage.</title>
        <authorList>
            <person name="Mendez-Garcia C."/>
            <person name="Mesa V."/>
            <person name="Sprenger R.R."/>
            <person name="Richter M."/>
            <person name="Diez M.S."/>
            <person name="Solano J."/>
            <person name="Bargiela R."/>
            <person name="Golyshina O.V."/>
            <person name="Manteca A."/>
            <person name="Ramos J.L."/>
            <person name="Gallego J.R."/>
            <person name="Llorente I."/>
            <person name="Martins Dos Santos V.A."/>
            <person name="Jensen O.N."/>
            <person name="Pelaez A.I."/>
            <person name="Sanchez J."/>
            <person name="Ferrer M."/>
        </authorList>
    </citation>
    <scope>NUCLEOTIDE SEQUENCE</scope>
</reference>
<dbReference type="InterPro" id="IPR002560">
    <property type="entry name" value="Transposase_DDE"/>
</dbReference>
<protein>
    <submittedName>
        <fullName evidence="2">Transposase IS204/IS1001/IS1096/IS1165 family protein</fullName>
    </submittedName>
</protein>
<sequence length="106" mass="12132">DFQRFWSFTKTAVAGWFLDTWCNRTMRSRLEPMKKVAKMLRRHKPMILNWFAAGGSLSSGAVEGLNLKAKLTMRKAYGFKSLDSLQIALYHTLGNLPEPPNGSHRF</sequence>
<feature type="domain" description="Transposase IS204/IS1001/IS1096/IS1165 DDE" evidence="1">
    <location>
        <begin position="2"/>
        <end position="87"/>
    </location>
</feature>
<evidence type="ECO:0000313" key="2">
    <source>
        <dbReference type="EMBL" id="EQD80439.1"/>
    </source>
</evidence>